<evidence type="ECO:0000313" key="5">
    <source>
        <dbReference type="Proteomes" id="UP000242188"/>
    </source>
</evidence>
<keyword evidence="3" id="KW-0560">Oxidoreductase</keyword>
<dbReference type="PANTHER" id="PTHR11592">
    <property type="entry name" value="GLUTATHIONE PEROXIDASE"/>
    <property type="match status" value="1"/>
</dbReference>
<comment type="similarity">
    <text evidence="1">Belongs to the glutathione peroxidase family.</text>
</comment>
<keyword evidence="2 4" id="KW-0575">Peroxidase</keyword>
<dbReference type="Pfam" id="PF00255">
    <property type="entry name" value="GSHPx"/>
    <property type="match status" value="1"/>
</dbReference>
<evidence type="ECO:0000313" key="4">
    <source>
        <dbReference type="EMBL" id="OWF54413.1"/>
    </source>
</evidence>
<gene>
    <name evidence="4" type="ORF">KP79_PYT08629</name>
</gene>
<dbReference type="Gene3D" id="3.40.30.10">
    <property type="entry name" value="Glutaredoxin"/>
    <property type="match status" value="1"/>
</dbReference>
<sequence>MLFITLSRTLLTQVRERSKVYLTRLPYATMASNNSDSWKTASSIYEFTCKDIDGNEEPGTNEEIKAFATDKYKVEFDMFAKIDVNSSNAIPLYNYLKKKQSGTFGNFIKWNFSKFLVNKEGIPVKRYAPNDEPNKLATRCSTRWLMNRLVKSYMSVPLTFRVLTFDLVAEWLE</sequence>
<protein>
    <submittedName>
        <fullName evidence="4">Phospholipid hydroperoxide glutathione peroxidase</fullName>
    </submittedName>
</protein>
<reference evidence="4 5" key="1">
    <citation type="journal article" date="2017" name="Nat. Ecol. Evol.">
        <title>Scallop genome provides insights into evolution of bilaterian karyotype and development.</title>
        <authorList>
            <person name="Wang S."/>
            <person name="Zhang J."/>
            <person name="Jiao W."/>
            <person name="Li J."/>
            <person name="Xun X."/>
            <person name="Sun Y."/>
            <person name="Guo X."/>
            <person name="Huan P."/>
            <person name="Dong B."/>
            <person name="Zhang L."/>
            <person name="Hu X."/>
            <person name="Sun X."/>
            <person name="Wang J."/>
            <person name="Zhao C."/>
            <person name="Wang Y."/>
            <person name="Wang D."/>
            <person name="Huang X."/>
            <person name="Wang R."/>
            <person name="Lv J."/>
            <person name="Li Y."/>
            <person name="Zhang Z."/>
            <person name="Liu B."/>
            <person name="Lu W."/>
            <person name="Hui Y."/>
            <person name="Liang J."/>
            <person name="Zhou Z."/>
            <person name="Hou R."/>
            <person name="Li X."/>
            <person name="Liu Y."/>
            <person name="Li H."/>
            <person name="Ning X."/>
            <person name="Lin Y."/>
            <person name="Zhao L."/>
            <person name="Xing Q."/>
            <person name="Dou J."/>
            <person name="Li Y."/>
            <person name="Mao J."/>
            <person name="Guo H."/>
            <person name="Dou H."/>
            <person name="Li T."/>
            <person name="Mu C."/>
            <person name="Jiang W."/>
            <person name="Fu Q."/>
            <person name="Fu X."/>
            <person name="Miao Y."/>
            <person name="Liu J."/>
            <person name="Yu Q."/>
            <person name="Li R."/>
            <person name="Liao H."/>
            <person name="Li X."/>
            <person name="Kong Y."/>
            <person name="Jiang Z."/>
            <person name="Chourrout D."/>
            <person name="Li R."/>
            <person name="Bao Z."/>
        </authorList>
    </citation>
    <scope>NUCLEOTIDE SEQUENCE [LARGE SCALE GENOMIC DNA]</scope>
    <source>
        <strain evidence="4 5">PY_sf001</strain>
    </source>
</reference>
<dbReference type="GO" id="GO:0004601">
    <property type="term" value="F:peroxidase activity"/>
    <property type="evidence" value="ECO:0007669"/>
    <property type="project" value="UniProtKB-KW"/>
</dbReference>
<dbReference type="AlphaFoldDB" id="A0A210R065"/>
<evidence type="ECO:0000256" key="3">
    <source>
        <dbReference type="ARBA" id="ARBA00023002"/>
    </source>
</evidence>
<name>A0A210R065_MIZYE</name>
<comment type="caution">
    <text evidence="4">The sequence shown here is derived from an EMBL/GenBank/DDBJ whole genome shotgun (WGS) entry which is preliminary data.</text>
</comment>
<dbReference type="PANTHER" id="PTHR11592:SF134">
    <property type="entry name" value="PHOSPHOLIPID HYDROPEROXIDE GLUTATHIONE PEROXIDASE"/>
    <property type="match status" value="1"/>
</dbReference>
<dbReference type="PROSITE" id="PS51355">
    <property type="entry name" value="GLUTATHIONE_PEROXID_3"/>
    <property type="match status" value="1"/>
</dbReference>
<proteinExistence type="inferred from homology"/>
<organism evidence="4 5">
    <name type="scientific">Mizuhopecten yessoensis</name>
    <name type="common">Japanese scallop</name>
    <name type="synonym">Patinopecten yessoensis</name>
    <dbReference type="NCBI Taxonomy" id="6573"/>
    <lineage>
        <taxon>Eukaryota</taxon>
        <taxon>Metazoa</taxon>
        <taxon>Spiralia</taxon>
        <taxon>Lophotrochozoa</taxon>
        <taxon>Mollusca</taxon>
        <taxon>Bivalvia</taxon>
        <taxon>Autobranchia</taxon>
        <taxon>Pteriomorphia</taxon>
        <taxon>Pectinida</taxon>
        <taxon>Pectinoidea</taxon>
        <taxon>Pectinidae</taxon>
        <taxon>Mizuhopecten</taxon>
    </lineage>
</organism>
<dbReference type="InterPro" id="IPR036249">
    <property type="entry name" value="Thioredoxin-like_sf"/>
</dbReference>
<dbReference type="SMR" id="A0A210R065"/>
<accession>A0A210R065</accession>
<dbReference type="InterPro" id="IPR000889">
    <property type="entry name" value="Glutathione_peroxidase"/>
</dbReference>
<dbReference type="STRING" id="6573.A0A210R065"/>
<dbReference type="GO" id="GO:0006979">
    <property type="term" value="P:response to oxidative stress"/>
    <property type="evidence" value="ECO:0007669"/>
    <property type="project" value="InterPro"/>
</dbReference>
<dbReference type="EMBL" id="NEDP02001046">
    <property type="protein sequence ID" value="OWF54413.1"/>
    <property type="molecule type" value="Genomic_DNA"/>
</dbReference>
<evidence type="ECO:0000256" key="1">
    <source>
        <dbReference type="ARBA" id="ARBA00006926"/>
    </source>
</evidence>
<dbReference type="SUPFAM" id="SSF52833">
    <property type="entry name" value="Thioredoxin-like"/>
    <property type="match status" value="1"/>
</dbReference>
<evidence type="ECO:0000256" key="2">
    <source>
        <dbReference type="ARBA" id="ARBA00022559"/>
    </source>
</evidence>
<dbReference type="Proteomes" id="UP000242188">
    <property type="component" value="Unassembled WGS sequence"/>
</dbReference>
<dbReference type="OrthoDB" id="446890at2759"/>
<keyword evidence="5" id="KW-1185">Reference proteome</keyword>